<dbReference type="GO" id="GO:0006308">
    <property type="term" value="P:DNA catabolic process"/>
    <property type="evidence" value="ECO:0007669"/>
    <property type="project" value="InterPro"/>
</dbReference>
<dbReference type="GO" id="GO:0005634">
    <property type="term" value="C:nucleus"/>
    <property type="evidence" value="ECO:0007669"/>
    <property type="project" value="TreeGrafter"/>
</dbReference>
<evidence type="ECO:0000313" key="3">
    <source>
        <dbReference type="EMBL" id="KAK3607620.1"/>
    </source>
</evidence>
<dbReference type="Proteomes" id="UP001195483">
    <property type="component" value="Unassembled WGS sequence"/>
</dbReference>
<reference evidence="3" key="2">
    <citation type="journal article" date="2021" name="Genome Biol. Evol.">
        <title>Developing a high-quality reference genome for a parasitic bivalve with doubly uniparental inheritance (Bivalvia: Unionida).</title>
        <authorList>
            <person name="Smith C.H."/>
        </authorList>
    </citation>
    <scope>NUCLEOTIDE SEQUENCE</scope>
    <source>
        <strain evidence="3">CHS0354</strain>
        <tissue evidence="3">Mantle</tissue>
    </source>
</reference>
<feature type="non-terminal residue" evidence="3">
    <location>
        <position position="319"/>
    </location>
</feature>
<name>A0AAE0WBS2_9BIVA</name>
<keyword evidence="1" id="KW-0540">Nuclease</keyword>
<dbReference type="AlphaFoldDB" id="A0AAE0WBS2"/>
<gene>
    <name evidence="3" type="ORF">CHS0354_034671</name>
</gene>
<dbReference type="GO" id="GO:0003677">
    <property type="term" value="F:DNA binding"/>
    <property type="evidence" value="ECO:0007669"/>
    <property type="project" value="TreeGrafter"/>
</dbReference>
<evidence type="ECO:0000313" key="4">
    <source>
        <dbReference type="Proteomes" id="UP001195483"/>
    </source>
</evidence>
<evidence type="ECO:0000256" key="1">
    <source>
        <dbReference type="ARBA" id="ARBA00022722"/>
    </source>
</evidence>
<dbReference type="InterPro" id="IPR036691">
    <property type="entry name" value="Endo/exonu/phosph_ase_sf"/>
</dbReference>
<proteinExistence type="predicted"/>
<dbReference type="PRINTS" id="PR00130">
    <property type="entry name" value="DNASEI"/>
</dbReference>
<evidence type="ECO:0008006" key="5">
    <source>
        <dbReference type="Google" id="ProtNLM"/>
    </source>
</evidence>
<keyword evidence="4" id="KW-1185">Reference proteome</keyword>
<keyword evidence="2" id="KW-0378">Hydrolase</keyword>
<dbReference type="SMART" id="SM00476">
    <property type="entry name" value="DNaseIc"/>
    <property type="match status" value="1"/>
</dbReference>
<sequence length="319" mass="34439">MLDFVSSCRQQVNDVYDKVISGRLGRTTSKEQYGFLFRKSKLQVSGTYQYPDPGDIFEREPFTVRFRALHAAVDDFAIAAIHTSPNHAKDEIGNLTKVYDAIRQNWHIENIIIMGDFNMDCSYVSKAEIQMSPLHTDTRFMWLIGENVDTTVRDTTDCTYDRSVNAENFDDVSISSFFVERRFDISFNNCLDESAGDGVGDGVDDCVGDGVDDSVDDCVGDGVHDYVGDGVDDCVGDGVDNCVGDSVDDCVGDGVNDCVGDSVYDCVGDGVNDCVGDSVDDCVGDSVDDCVGDSVDDCVGDGVDDCVGDGVDGNIQTAG</sequence>
<dbReference type="PANTHER" id="PTHR11371:SF33">
    <property type="entry name" value="ENDONUCLEASE_EXONUCLEASE_PHOSPHATASE DOMAIN-CONTAINING PROTEIN"/>
    <property type="match status" value="1"/>
</dbReference>
<accession>A0AAE0WBS2</accession>
<reference evidence="3" key="3">
    <citation type="submission" date="2023-05" db="EMBL/GenBank/DDBJ databases">
        <authorList>
            <person name="Smith C.H."/>
        </authorList>
    </citation>
    <scope>NUCLEOTIDE SEQUENCE</scope>
    <source>
        <strain evidence="3">CHS0354</strain>
        <tissue evidence="3">Mantle</tissue>
    </source>
</reference>
<comment type="caution">
    <text evidence="3">The sequence shown here is derived from an EMBL/GenBank/DDBJ whole genome shotgun (WGS) entry which is preliminary data.</text>
</comment>
<organism evidence="3 4">
    <name type="scientific">Potamilus streckersoni</name>
    <dbReference type="NCBI Taxonomy" id="2493646"/>
    <lineage>
        <taxon>Eukaryota</taxon>
        <taxon>Metazoa</taxon>
        <taxon>Spiralia</taxon>
        <taxon>Lophotrochozoa</taxon>
        <taxon>Mollusca</taxon>
        <taxon>Bivalvia</taxon>
        <taxon>Autobranchia</taxon>
        <taxon>Heteroconchia</taxon>
        <taxon>Palaeoheterodonta</taxon>
        <taxon>Unionida</taxon>
        <taxon>Unionoidea</taxon>
        <taxon>Unionidae</taxon>
        <taxon>Ambleminae</taxon>
        <taxon>Lampsilini</taxon>
        <taxon>Potamilus</taxon>
    </lineage>
</organism>
<dbReference type="Gene3D" id="3.60.10.10">
    <property type="entry name" value="Endonuclease/exonuclease/phosphatase"/>
    <property type="match status" value="1"/>
</dbReference>
<evidence type="ECO:0000256" key="2">
    <source>
        <dbReference type="ARBA" id="ARBA00022801"/>
    </source>
</evidence>
<dbReference type="EMBL" id="JAEAOA010002038">
    <property type="protein sequence ID" value="KAK3607620.1"/>
    <property type="molecule type" value="Genomic_DNA"/>
</dbReference>
<dbReference type="GO" id="GO:0004530">
    <property type="term" value="F:deoxyribonuclease I activity"/>
    <property type="evidence" value="ECO:0007669"/>
    <property type="project" value="TreeGrafter"/>
</dbReference>
<reference evidence="3" key="1">
    <citation type="journal article" date="2021" name="Genome Biol. Evol.">
        <title>A High-Quality Reference Genome for a Parasitic Bivalve with Doubly Uniparental Inheritance (Bivalvia: Unionida).</title>
        <authorList>
            <person name="Smith C.H."/>
        </authorList>
    </citation>
    <scope>NUCLEOTIDE SEQUENCE</scope>
    <source>
        <strain evidence="3">CHS0354</strain>
    </source>
</reference>
<dbReference type="InterPro" id="IPR016202">
    <property type="entry name" value="DNase_I"/>
</dbReference>
<dbReference type="PANTHER" id="PTHR11371">
    <property type="entry name" value="DEOXYRIBONUCLEASE"/>
    <property type="match status" value="1"/>
</dbReference>
<protein>
    <recommendedName>
        <fullName evidence="5">Endonuclease/exonuclease/phosphatase domain-containing protein</fullName>
    </recommendedName>
</protein>
<dbReference type="SUPFAM" id="SSF56219">
    <property type="entry name" value="DNase I-like"/>
    <property type="match status" value="1"/>
</dbReference>